<feature type="transmembrane region" description="Helical" evidence="1">
    <location>
        <begin position="6"/>
        <end position="24"/>
    </location>
</feature>
<keyword evidence="1" id="KW-0472">Membrane</keyword>
<dbReference type="RefSeq" id="WP_138645562.1">
    <property type="nucleotide sequence ID" value="NZ_VCKW01000059.1"/>
</dbReference>
<name>A0A5C4JDR1_9ACTN</name>
<evidence type="ECO:0000256" key="1">
    <source>
        <dbReference type="SAM" id="Phobius"/>
    </source>
</evidence>
<dbReference type="Proteomes" id="UP000309174">
    <property type="component" value="Unassembled WGS sequence"/>
</dbReference>
<dbReference type="Pfam" id="PF14435">
    <property type="entry name" value="SUKH-4"/>
    <property type="match status" value="1"/>
</dbReference>
<accession>A0A5C4JDR1</accession>
<sequence length="208" mass="23231">MASQVWTLAAVVVGAAMSYLVTVLHERARYRRETLTRWDERRCGHHRGGPPSEPWGLAAGVVRSRTRGRRPKELGRRQRSLPSRTVSFHAEPTMYRLARLSDEASSLAWEYGAVAGSGEVRQTESPDGGARFVNSTINHWLCSLHLVGSRLTGSEVIGHWDEDEQTEEKALAELADLLAQIGVLDPPAIGDGDHQTHFWPAVLDRWLY</sequence>
<keyword evidence="1" id="KW-0812">Transmembrane</keyword>
<proteinExistence type="predicted"/>
<organism evidence="2 3">
    <name type="scientific">Actinomadura soli</name>
    <dbReference type="NCBI Taxonomy" id="2508997"/>
    <lineage>
        <taxon>Bacteria</taxon>
        <taxon>Bacillati</taxon>
        <taxon>Actinomycetota</taxon>
        <taxon>Actinomycetes</taxon>
        <taxon>Streptosporangiales</taxon>
        <taxon>Thermomonosporaceae</taxon>
        <taxon>Actinomadura</taxon>
    </lineage>
</organism>
<dbReference type="EMBL" id="VCKW01000059">
    <property type="protein sequence ID" value="TMR01755.1"/>
    <property type="molecule type" value="Genomic_DNA"/>
</dbReference>
<gene>
    <name evidence="2" type="ORF">ETD83_14070</name>
</gene>
<keyword evidence="1" id="KW-1133">Transmembrane helix</keyword>
<protein>
    <submittedName>
        <fullName evidence="2">Uncharacterized protein</fullName>
    </submittedName>
</protein>
<evidence type="ECO:0000313" key="3">
    <source>
        <dbReference type="Proteomes" id="UP000309174"/>
    </source>
</evidence>
<dbReference type="InterPro" id="IPR025851">
    <property type="entry name" value="SUKH-4"/>
</dbReference>
<dbReference type="AlphaFoldDB" id="A0A5C4JDR1"/>
<keyword evidence="3" id="KW-1185">Reference proteome</keyword>
<evidence type="ECO:0000313" key="2">
    <source>
        <dbReference type="EMBL" id="TMR01755.1"/>
    </source>
</evidence>
<reference evidence="2 3" key="1">
    <citation type="submission" date="2019-05" db="EMBL/GenBank/DDBJ databases">
        <title>Draft genome sequence of Actinomadura sp. 14C53.</title>
        <authorList>
            <person name="Saricaoglu S."/>
            <person name="Isik K."/>
        </authorList>
    </citation>
    <scope>NUCLEOTIDE SEQUENCE [LARGE SCALE GENOMIC DNA]</scope>
    <source>
        <strain evidence="2 3">14C53</strain>
    </source>
</reference>
<comment type="caution">
    <text evidence="2">The sequence shown here is derived from an EMBL/GenBank/DDBJ whole genome shotgun (WGS) entry which is preliminary data.</text>
</comment>
<dbReference type="OrthoDB" id="3473576at2"/>